<comment type="caution">
    <text evidence="8">The sequence shown here is derived from an EMBL/GenBank/DDBJ whole genome shotgun (WGS) entry which is preliminary data.</text>
</comment>
<dbReference type="CDD" id="cd20330">
    <property type="entry name" value="FXYD12"/>
    <property type="match status" value="1"/>
</dbReference>
<dbReference type="PANTHER" id="PTHR14132">
    <property type="entry name" value="SODIUM/POTASSIUM-TRANSPORTING ATPASE SUBUNIT GAMMA"/>
    <property type="match status" value="1"/>
</dbReference>
<feature type="transmembrane region" description="Helical" evidence="7">
    <location>
        <begin position="50"/>
        <end position="69"/>
    </location>
</feature>
<protein>
    <recommendedName>
        <fullName evidence="7">FXYD domain-containing ion transport regulator</fullName>
    </recommendedName>
</protein>
<sequence length="87" mass="9703">MSRPQEEEELSTEQFLPFRTVTQTATMSSGAAPTVDPDADFYYDYETLRIGGLVFAGVIVVLSVLLLTGNHIRRCGKRKAKHVDEDI</sequence>
<dbReference type="Proteomes" id="UP000579812">
    <property type="component" value="Unassembled WGS sequence"/>
</dbReference>
<evidence type="ECO:0000256" key="5">
    <source>
        <dbReference type="ARBA" id="ARBA00023065"/>
    </source>
</evidence>
<dbReference type="Gene3D" id="1.20.5.780">
    <property type="entry name" value="Single helix bin"/>
    <property type="match status" value="1"/>
</dbReference>
<keyword evidence="4 7" id="KW-0812">Transmembrane</keyword>
<dbReference type="Pfam" id="PF02038">
    <property type="entry name" value="ATP1G1_PLM_MAT8"/>
    <property type="match status" value="1"/>
</dbReference>
<dbReference type="GO" id="GO:0006811">
    <property type="term" value="P:monoatomic ion transport"/>
    <property type="evidence" value="ECO:0007669"/>
    <property type="project" value="UniProtKB-KW"/>
</dbReference>
<evidence type="ECO:0000256" key="6">
    <source>
        <dbReference type="ARBA" id="ARBA00023136"/>
    </source>
</evidence>
<dbReference type="EMBL" id="JAAMOB010000015">
    <property type="protein sequence ID" value="KAF4103921.1"/>
    <property type="molecule type" value="Genomic_DNA"/>
</dbReference>
<evidence type="ECO:0000256" key="4">
    <source>
        <dbReference type="ARBA" id="ARBA00022692"/>
    </source>
</evidence>
<dbReference type="FunFam" id="1.20.5.780:FF:000009">
    <property type="entry name" value="FXYD domain-containing ion transport regulator"/>
    <property type="match status" value="1"/>
</dbReference>
<gene>
    <name evidence="8" type="ORF">G5714_014908</name>
</gene>
<evidence type="ECO:0000256" key="3">
    <source>
        <dbReference type="ARBA" id="ARBA00022448"/>
    </source>
</evidence>
<dbReference type="GO" id="GO:0016020">
    <property type="term" value="C:membrane"/>
    <property type="evidence" value="ECO:0007669"/>
    <property type="project" value="UniProtKB-SubCell"/>
</dbReference>
<dbReference type="InterPro" id="IPR000272">
    <property type="entry name" value="Ion-transport_regulator_FXYD"/>
</dbReference>
<dbReference type="GO" id="GO:0017080">
    <property type="term" value="F:sodium channel regulator activity"/>
    <property type="evidence" value="ECO:0007669"/>
    <property type="project" value="TreeGrafter"/>
</dbReference>
<reference evidence="8 9" key="1">
    <citation type="submission" date="2020-04" db="EMBL/GenBank/DDBJ databases">
        <title>Chromosome-level genome assembly of a cyprinid fish Onychostoma macrolepis by integration of Nanopore Sequencing, Bionano and Hi-C technology.</title>
        <authorList>
            <person name="Wang D."/>
        </authorList>
    </citation>
    <scope>NUCLEOTIDE SEQUENCE [LARGE SCALE GENOMIC DNA]</scope>
    <source>
        <strain evidence="8">SWU-2019</strain>
        <tissue evidence="8">Muscle</tissue>
    </source>
</reference>
<evidence type="ECO:0000256" key="2">
    <source>
        <dbReference type="ARBA" id="ARBA00005948"/>
    </source>
</evidence>
<evidence type="ECO:0000256" key="1">
    <source>
        <dbReference type="ARBA" id="ARBA00004167"/>
    </source>
</evidence>
<comment type="subcellular location">
    <subcellularLocation>
        <location evidence="1">Membrane</location>
        <topology evidence="1">Single-pass membrane protein</topology>
    </subcellularLocation>
</comment>
<keyword evidence="3 7" id="KW-0813">Transport</keyword>
<comment type="similarity">
    <text evidence="2 7">Belongs to the FXYD family.</text>
</comment>
<accession>A0A7J6CA39</accession>
<dbReference type="PANTHER" id="PTHR14132:SF14">
    <property type="entry name" value="FXYD DOMAIN-CONTAINING ION TRANSPORT REGULATOR 5"/>
    <property type="match status" value="1"/>
</dbReference>
<proteinExistence type="inferred from homology"/>
<keyword evidence="5 7" id="KW-0406">Ion transport</keyword>
<keyword evidence="7" id="KW-1133">Transmembrane helix</keyword>
<dbReference type="GO" id="GO:0043269">
    <property type="term" value="P:regulation of monoatomic ion transport"/>
    <property type="evidence" value="ECO:0007669"/>
    <property type="project" value="InterPro"/>
</dbReference>
<evidence type="ECO:0000256" key="7">
    <source>
        <dbReference type="RuleBase" id="RU364131"/>
    </source>
</evidence>
<organism evidence="8 9">
    <name type="scientific">Onychostoma macrolepis</name>
    <dbReference type="NCBI Taxonomy" id="369639"/>
    <lineage>
        <taxon>Eukaryota</taxon>
        <taxon>Metazoa</taxon>
        <taxon>Chordata</taxon>
        <taxon>Craniata</taxon>
        <taxon>Vertebrata</taxon>
        <taxon>Euteleostomi</taxon>
        <taxon>Actinopterygii</taxon>
        <taxon>Neopterygii</taxon>
        <taxon>Teleostei</taxon>
        <taxon>Ostariophysi</taxon>
        <taxon>Cypriniformes</taxon>
        <taxon>Cyprinidae</taxon>
        <taxon>Acrossocheilinae</taxon>
        <taxon>Onychostoma</taxon>
    </lineage>
</organism>
<dbReference type="AlphaFoldDB" id="A0A7J6CA39"/>
<evidence type="ECO:0000313" key="9">
    <source>
        <dbReference type="Proteomes" id="UP000579812"/>
    </source>
</evidence>
<name>A0A7J6CA39_9TELE</name>
<keyword evidence="9" id="KW-1185">Reference proteome</keyword>
<keyword evidence="6 7" id="KW-0472">Membrane</keyword>
<evidence type="ECO:0000313" key="8">
    <source>
        <dbReference type="EMBL" id="KAF4103921.1"/>
    </source>
</evidence>